<dbReference type="FunFam" id="3.40.50.720:FF:000084">
    <property type="entry name" value="Short-chain dehydrogenase reductase"/>
    <property type="match status" value="1"/>
</dbReference>
<gene>
    <name evidence="5" type="ORF">F6J85_08155</name>
</gene>
<feature type="domain" description="Ketoreductase" evidence="4">
    <location>
        <begin position="13"/>
        <end position="196"/>
    </location>
</feature>
<dbReference type="PROSITE" id="PS00061">
    <property type="entry name" value="ADH_SHORT"/>
    <property type="match status" value="1"/>
</dbReference>
<dbReference type="NCBIfam" id="NF005559">
    <property type="entry name" value="PRK07231.1"/>
    <property type="match status" value="1"/>
</dbReference>
<dbReference type="Gene3D" id="3.40.50.720">
    <property type="entry name" value="NAD(P)-binding Rossmann-like Domain"/>
    <property type="match status" value="1"/>
</dbReference>
<dbReference type="KEGG" id="mlz:F6J85_08155"/>
<dbReference type="SMART" id="SM00822">
    <property type="entry name" value="PKS_KR"/>
    <property type="match status" value="1"/>
</dbReference>
<dbReference type="InterPro" id="IPR036291">
    <property type="entry name" value="NAD(P)-bd_dom_sf"/>
</dbReference>
<dbReference type="PANTHER" id="PTHR24321">
    <property type="entry name" value="DEHYDROGENASES, SHORT CHAIN"/>
    <property type="match status" value="1"/>
</dbReference>
<protein>
    <submittedName>
        <fullName evidence="5">SDR family oxidoreductase</fullName>
    </submittedName>
</protein>
<evidence type="ECO:0000256" key="2">
    <source>
        <dbReference type="ARBA" id="ARBA00023002"/>
    </source>
</evidence>
<sequence>MNNNPDAARFAGKSILITGAASGIGQRLAERFTACGARVAIVDIDGEGARRIADSLPGAIALTADLSQPEATRQVVHDVVDALGGIDVLVNNAATCADSPFEELSDLEWERDLAVDLSAPFRLTQECVPALSQRGGVVLNIVSVNALQYYGNESYSAAKAALISLTRSLAVRLGPRGIRVTAIAPGTIVTPIWDERLALDPGVLDKAQRWYPLGRLGTPDDVANASLFLCSADASWITGTTLVVDGGLTAGNAVMAQEIVPAQ</sequence>
<dbReference type="PRINTS" id="PR00081">
    <property type="entry name" value="GDHRDH"/>
</dbReference>
<dbReference type="Pfam" id="PF13561">
    <property type="entry name" value="adh_short_C2"/>
    <property type="match status" value="1"/>
</dbReference>
<dbReference type="AlphaFoldDB" id="A0A5J6L3N2"/>
<dbReference type="PANTHER" id="PTHR24321:SF8">
    <property type="entry name" value="ESTRADIOL 17-BETA-DEHYDROGENASE 8-RELATED"/>
    <property type="match status" value="1"/>
</dbReference>
<keyword evidence="2" id="KW-0560">Oxidoreductase</keyword>
<dbReference type="PRINTS" id="PR00080">
    <property type="entry name" value="SDRFAMILY"/>
</dbReference>
<evidence type="ECO:0000256" key="1">
    <source>
        <dbReference type="ARBA" id="ARBA00006484"/>
    </source>
</evidence>
<evidence type="ECO:0000259" key="4">
    <source>
        <dbReference type="SMART" id="SM00822"/>
    </source>
</evidence>
<dbReference type="GO" id="GO:0016491">
    <property type="term" value="F:oxidoreductase activity"/>
    <property type="evidence" value="ECO:0007669"/>
    <property type="project" value="UniProtKB-KW"/>
</dbReference>
<name>A0A5J6L3N2_9MICO</name>
<proteinExistence type="inferred from homology"/>
<dbReference type="SUPFAM" id="SSF51735">
    <property type="entry name" value="NAD(P)-binding Rossmann-fold domains"/>
    <property type="match status" value="1"/>
</dbReference>
<accession>A0A5J6L3N2</accession>
<dbReference type="Proteomes" id="UP000325516">
    <property type="component" value="Chromosome"/>
</dbReference>
<evidence type="ECO:0000313" key="5">
    <source>
        <dbReference type="EMBL" id="QEW03080.1"/>
    </source>
</evidence>
<dbReference type="InterPro" id="IPR057326">
    <property type="entry name" value="KR_dom"/>
</dbReference>
<keyword evidence="6" id="KW-1185">Reference proteome</keyword>
<dbReference type="RefSeq" id="WP_150924572.1">
    <property type="nucleotide sequence ID" value="NZ_CP044232.1"/>
</dbReference>
<comment type="similarity">
    <text evidence="1">Belongs to the short-chain dehydrogenases/reductases (SDR) family.</text>
</comment>
<evidence type="ECO:0000256" key="3">
    <source>
        <dbReference type="ARBA" id="ARBA00023027"/>
    </source>
</evidence>
<reference evidence="6" key="1">
    <citation type="submission" date="2019-09" db="EMBL/GenBank/DDBJ databases">
        <title>Mumia zhuanghuii sp. nov. isolated from the intestinal contents of plateau pika (Ochotona curzoniae) in the Qinghai-Tibet plateau of China.</title>
        <authorList>
            <person name="Tian Z."/>
        </authorList>
    </citation>
    <scope>NUCLEOTIDE SEQUENCE [LARGE SCALE GENOMIC DNA]</scope>
    <source>
        <strain evidence="6">L-031</strain>
    </source>
</reference>
<evidence type="ECO:0000313" key="6">
    <source>
        <dbReference type="Proteomes" id="UP000325516"/>
    </source>
</evidence>
<dbReference type="InterPro" id="IPR020904">
    <property type="entry name" value="Sc_DH/Rdtase_CS"/>
</dbReference>
<keyword evidence="3" id="KW-0520">NAD</keyword>
<dbReference type="EMBL" id="CP044232">
    <property type="protein sequence ID" value="QEW03080.1"/>
    <property type="molecule type" value="Genomic_DNA"/>
</dbReference>
<dbReference type="InterPro" id="IPR002347">
    <property type="entry name" value="SDR_fam"/>
</dbReference>
<organism evidence="5 6">
    <name type="scientific">Microbacterium lushaniae</name>
    <dbReference type="NCBI Taxonomy" id="2614639"/>
    <lineage>
        <taxon>Bacteria</taxon>
        <taxon>Bacillati</taxon>
        <taxon>Actinomycetota</taxon>
        <taxon>Actinomycetes</taxon>
        <taxon>Micrococcales</taxon>
        <taxon>Microbacteriaceae</taxon>
        <taxon>Microbacterium</taxon>
    </lineage>
</organism>